<gene>
    <name evidence="1" type="ORF">MENTE1834_LOCUS40857</name>
</gene>
<name>A0ACB1AMN4_MELEN</name>
<comment type="caution">
    <text evidence="1">The sequence shown here is derived from an EMBL/GenBank/DDBJ whole genome shotgun (WGS) entry which is preliminary data.</text>
</comment>
<evidence type="ECO:0000313" key="1">
    <source>
        <dbReference type="EMBL" id="CAK5095231.1"/>
    </source>
</evidence>
<organism evidence="1 2">
    <name type="scientific">Meloidogyne enterolobii</name>
    <name type="common">Root-knot nematode worm</name>
    <name type="synonym">Meloidogyne mayaguensis</name>
    <dbReference type="NCBI Taxonomy" id="390850"/>
    <lineage>
        <taxon>Eukaryota</taxon>
        <taxon>Metazoa</taxon>
        <taxon>Ecdysozoa</taxon>
        <taxon>Nematoda</taxon>
        <taxon>Chromadorea</taxon>
        <taxon>Rhabditida</taxon>
        <taxon>Tylenchina</taxon>
        <taxon>Tylenchomorpha</taxon>
        <taxon>Tylenchoidea</taxon>
        <taxon>Meloidogynidae</taxon>
        <taxon>Meloidogyninae</taxon>
        <taxon>Meloidogyne</taxon>
    </lineage>
</organism>
<evidence type="ECO:0000313" key="2">
    <source>
        <dbReference type="Proteomes" id="UP001497535"/>
    </source>
</evidence>
<proteinExistence type="predicted"/>
<dbReference type="Proteomes" id="UP001497535">
    <property type="component" value="Unassembled WGS sequence"/>
</dbReference>
<reference evidence="1" key="1">
    <citation type="submission" date="2023-11" db="EMBL/GenBank/DDBJ databases">
        <authorList>
            <person name="Poullet M."/>
        </authorList>
    </citation>
    <scope>NUCLEOTIDE SEQUENCE</scope>
    <source>
        <strain evidence="1">E1834</strain>
    </source>
</reference>
<sequence length="127" mass="15031">MYVSFLVPSEESYRNDLIFAGELKENENKLLYFVSYENHNINIYLLLKIKNNKEIKCQNIPVILPENYFQGFQPTHSILFSNKLIYVQGGILCCGFRWEPNWLLKLSLEEGKMSELIKVKNFYKVKI</sequence>
<keyword evidence="2" id="KW-1185">Reference proteome</keyword>
<accession>A0ACB1AMN4</accession>
<dbReference type="EMBL" id="CAVMJV010000098">
    <property type="protein sequence ID" value="CAK5095231.1"/>
    <property type="molecule type" value="Genomic_DNA"/>
</dbReference>
<protein>
    <submittedName>
        <fullName evidence="1">Uncharacterized protein</fullName>
    </submittedName>
</protein>